<keyword evidence="5" id="KW-0645">Protease</keyword>
<feature type="domain" description="PA" evidence="3">
    <location>
        <begin position="162"/>
        <end position="241"/>
    </location>
</feature>
<evidence type="ECO:0000259" key="4">
    <source>
        <dbReference type="Pfam" id="PF04389"/>
    </source>
</evidence>
<dbReference type="GO" id="GO:0004177">
    <property type="term" value="F:aminopeptidase activity"/>
    <property type="evidence" value="ECO:0007669"/>
    <property type="project" value="UniProtKB-KW"/>
</dbReference>
<keyword evidence="6" id="KW-1185">Reference proteome</keyword>
<dbReference type="InterPro" id="IPR046450">
    <property type="entry name" value="PA_dom_sf"/>
</dbReference>
<keyword evidence="5" id="KW-0031">Aminopeptidase</keyword>
<dbReference type="Pfam" id="PF04389">
    <property type="entry name" value="Peptidase_M28"/>
    <property type="match status" value="1"/>
</dbReference>
<dbReference type="SUPFAM" id="SSF53187">
    <property type="entry name" value="Zn-dependent exopeptidases"/>
    <property type="match status" value="1"/>
</dbReference>
<evidence type="ECO:0000313" key="5">
    <source>
        <dbReference type="EMBL" id="GAA2177941.1"/>
    </source>
</evidence>
<dbReference type="InterPro" id="IPR007484">
    <property type="entry name" value="Peptidase_M28"/>
</dbReference>
<evidence type="ECO:0000259" key="3">
    <source>
        <dbReference type="Pfam" id="PF02225"/>
    </source>
</evidence>
<name>A0ABN3B1N1_9MICC</name>
<dbReference type="Gene3D" id="3.40.630.10">
    <property type="entry name" value="Zn peptidases"/>
    <property type="match status" value="1"/>
</dbReference>
<dbReference type="Proteomes" id="UP001500974">
    <property type="component" value="Unassembled WGS sequence"/>
</dbReference>
<feature type="chain" id="PRO_5046924109" evidence="2">
    <location>
        <begin position="33"/>
        <end position="540"/>
    </location>
</feature>
<feature type="signal peptide" evidence="2">
    <location>
        <begin position="1"/>
        <end position="32"/>
    </location>
</feature>
<proteinExistence type="predicted"/>
<dbReference type="SUPFAM" id="SSF52025">
    <property type="entry name" value="PA domain"/>
    <property type="match status" value="1"/>
</dbReference>
<dbReference type="Pfam" id="PF02225">
    <property type="entry name" value="PA"/>
    <property type="match status" value="1"/>
</dbReference>
<feature type="domain" description="Peptidase M28" evidence="4">
    <location>
        <begin position="264"/>
        <end position="484"/>
    </location>
</feature>
<dbReference type="Gene3D" id="3.50.30.30">
    <property type="match status" value="1"/>
</dbReference>
<comment type="caution">
    <text evidence="5">The sequence shown here is derived from an EMBL/GenBank/DDBJ whole genome shotgun (WGS) entry which is preliminary data.</text>
</comment>
<keyword evidence="5" id="KW-0378">Hydrolase</keyword>
<dbReference type="RefSeq" id="WP_346028846.1">
    <property type="nucleotide sequence ID" value="NZ_BAAAON010000010.1"/>
</dbReference>
<sequence>MIPNALLKRAHFGRASLAFAGGLALVASGGLAATAGPTHENSNNNTSEKLRAAVSVDRVVGHLEALDAIADANDGTRASGTPGYDDSVAYVVGKLQAAGYSPVVQEFMFPYFQQLSPSVLTQISPESQVYAAESFATMTYSGAGEAVGAITAVDTTGTAGANTSGCEATDFDGFAAGSIALIQRGSCSFAQKASNAEAAGATAVVIFNTGSEGSTGPINGTLGAPGIEIPVLGASFDVGVSLIGENVTGTVTVDTVSENRATYNVLAETATGDADNVVMVGAHLDSVVAGAGINDNGTGSAAILAVAESMQKVKTANKVRFAWWGAEEQGLLGAEHYVADLAETGELDRVGLYLNFDMIGSANFGRFVYDGDNSAFPVGPGAAEGPAGSGQIEQDFHDYFAAEGLASGETAFSGRSDYGPFIAEGIPAGGLFTGAEGIKTEEQAVLFGGVAGAPYDACYHAECDDLSNVSVESLDQMSDAIAHLTLTYAMNTTAVNGVGDNVKGNFKQKGGFEGNPLGGGTESGGGLHPEHDHDSELADR</sequence>
<keyword evidence="2" id="KW-0732">Signal</keyword>
<evidence type="ECO:0000256" key="2">
    <source>
        <dbReference type="SAM" id="SignalP"/>
    </source>
</evidence>
<gene>
    <name evidence="5" type="primary">paaP</name>
    <name evidence="5" type="ORF">GCM10009784_30460</name>
</gene>
<dbReference type="PANTHER" id="PTHR12147:SF26">
    <property type="entry name" value="PEPTIDASE M28 DOMAIN-CONTAINING PROTEIN"/>
    <property type="match status" value="1"/>
</dbReference>
<dbReference type="EMBL" id="BAAAON010000010">
    <property type="protein sequence ID" value="GAA2177941.1"/>
    <property type="molecule type" value="Genomic_DNA"/>
</dbReference>
<dbReference type="PANTHER" id="PTHR12147">
    <property type="entry name" value="METALLOPEPTIDASE M28 FAMILY MEMBER"/>
    <property type="match status" value="1"/>
</dbReference>
<feature type="compositionally biased region" description="Gly residues" evidence="1">
    <location>
        <begin position="511"/>
        <end position="527"/>
    </location>
</feature>
<protein>
    <submittedName>
        <fullName evidence="5">Aminopeptidase PaaP</fullName>
    </submittedName>
</protein>
<feature type="region of interest" description="Disordered" evidence="1">
    <location>
        <begin position="506"/>
        <end position="540"/>
    </location>
</feature>
<evidence type="ECO:0000313" key="6">
    <source>
        <dbReference type="Proteomes" id="UP001500974"/>
    </source>
</evidence>
<accession>A0ABN3B1N1</accession>
<organism evidence="5 6">
    <name type="scientific">Arthrobacter parietis</name>
    <dbReference type="NCBI Taxonomy" id="271434"/>
    <lineage>
        <taxon>Bacteria</taxon>
        <taxon>Bacillati</taxon>
        <taxon>Actinomycetota</taxon>
        <taxon>Actinomycetes</taxon>
        <taxon>Micrococcales</taxon>
        <taxon>Micrococcaceae</taxon>
        <taxon>Arthrobacter</taxon>
    </lineage>
</organism>
<dbReference type="InterPro" id="IPR045175">
    <property type="entry name" value="M28_fam"/>
</dbReference>
<dbReference type="InterPro" id="IPR003137">
    <property type="entry name" value="PA_domain"/>
</dbReference>
<reference evidence="5 6" key="1">
    <citation type="journal article" date="2019" name="Int. J. Syst. Evol. Microbiol.">
        <title>The Global Catalogue of Microorganisms (GCM) 10K type strain sequencing project: providing services to taxonomists for standard genome sequencing and annotation.</title>
        <authorList>
            <consortium name="The Broad Institute Genomics Platform"/>
            <consortium name="The Broad Institute Genome Sequencing Center for Infectious Disease"/>
            <person name="Wu L."/>
            <person name="Ma J."/>
        </authorList>
    </citation>
    <scope>NUCLEOTIDE SEQUENCE [LARGE SCALE GENOMIC DNA]</scope>
    <source>
        <strain evidence="5 6">JCM 14917</strain>
    </source>
</reference>
<feature type="compositionally biased region" description="Basic and acidic residues" evidence="1">
    <location>
        <begin position="528"/>
        <end position="540"/>
    </location>
</feature>
<evidence type="ECO:0000256" key="1">
    <source>
        <dbReference type="SAM" id="MobiDB-lite"/>
    </source>
</evidence>